<sequence>MGTRLASHSNSLSRYNSNLTTWQWQGHKRLVLAWDHVYLHLISRINLYQLYRTANSVVIWTKSTWAEAAMGYMRSLENDP</sequence>
<evidence type="ECO:0000313" key="1">
    <source>
        <dbReference type="EMBL" id="KAK7265814.1"/>
    </source>
</evidence>
<proteinExistence type="predicted"/>
<dbReference type="AlphaFoldDB" id="A0AAN9EXU4"/>
<reference evidence="1 2" key="1">
    <citation type="submission" date="2024-01" db="EMBL/GenBank/DDBJ databases">
        <title>The genomes of 5 underutilized Papilionoideae crops provide insights into root nodulation and disease resistance.</title>
        <authorList>
            <person name="Yuan L."/>
        </authorList>
    </citation>
    <scope>NUCLEOTIDE SEQUENCE [LARGE SCALE GENOMIC DNA]</scope>
    <source>
        <strain evidence="1">LY-2023</strain>
        <tissue evidence="1">Leaf</tissue>
    </source>
</reference>
<organism evidence="1 2">
    <name type="scientific">Clitoria ternatea</name>
    <name type="common">Butterfly pea</name>
    <dbReference type="NCBI Taxonomy" id="43366"/>
    <lineage>
        <taxon>Eukaryota</taxon>
        <taxon>Viridiplantae</taxon>
        <taxon>Streptophyta</taxon>
        <taxon>Embryophyta</taxon>
        <taxon>Tracheophyta</taxon>
        <taxon>Spermatophyta</taxon>
        <taxon>Magnoliopsida</taxon>
        <taxon>eudicotyledons</taxon>
        <taxon>Gunneridae</taxon>
        <taxon>Pentapetalae</taxon>
        <taxon>rosids</taxon>
        <taxon>fabids</taxon>
        <taxon>Fabales</taxon>
        <taxon>Fabaceae</taxon>
        <taxon>Papilionoideae</taxon>
        <taxon>50 kb inversion clade</taxon>
        <taxon>NPAAA clade</taxon>
        <taxon>indigoferoid/millettioid clade</taxon>
        <taxon>Phaseoleae</taxon>
        <taxon>Clitoria</taxon>
    </lineage>
</organism>
<name>A0AAN9EXU4_CLITE</name>
<protein>
    <submittedName>
        <fullName evidence="1">Uncharacterized protein</fullName>
    </submittedName>
</protein>
<comment type="caution">
    <text evidence="1">The sequence shown here is derived from an EMBL/GenBank/DDBJ whole genome shotgun (WGS) entry which is preliminary data.</text>
</comment>
<dbReference type="Proteomes" id="UP001359559">
    <property type="component" value="Unassembled WGS sequence"/>
</dbReference>
<keyword evidence="2" id="KW-1185">Reference proteome</keyword>
<accession>A0AAN9EXU4</accession>
<gene>
    <name evidence="1" type="ORF">RJT34_33438</name>
</gene>
<evidence type="ECO:0000313" key="2">
    <source>
        <dbReference type="Proteomes" id="UP001359559"/>
    </source>
</evidence>
<dbReference type="EMBL" id="JAYKXN010000008">
    <property type="protein sequence ID" value="KAK7265814.1"/>
    <property type="molecule type" value="Genomic_DNA"/>
</dbReference>